<dbReference type="GO" id="GO:0004519">
    <property type="term" value="F:endonuclease activity"/>
    <property type="evidence" value="ECO:0007669"/>
    <property type="project" value="UniProtKB-KW"/>
</dbReference>
<protein>
    <submittedName>
        <fullName evidence="2">Uma2 family endonuclease</fullName>
    </submittedName>
</protein>
<comment type="caution">
    <text evidence="2">The sequence shown here is derived from an EMBL/GenBank/DDBJ whole genome shotgun (WGS) entry which is preliminary data.</text>
</comment>
<dbReference type="InterPro" id="IPR008538">
    <property type="entry name" value="Uma2"/>
</dbReference>
<name>A0A840ND65_9PSEU</name>
<proteinExistence type="predicted"/>
<dbReference type="CDD" id="cd06260">
    <property type="entry name" value="DUF820-like"/>
    <property type="match status" value="1"/>
</dbReference>
<keyword evidence="2" id="KW-0540">Nuclease</keyword>
<reference evidence="2 3" key="1">
    <citation type="submission" date="2020-08" db="EMBL/GenBank/DDBJ databases">
        <title>Sequencing the genomes of 1000 actinobacteria strains.</title>
        <authorList>
            <person name="Klenk H.-P."/>
        </authorList>
    </citation>
    <scope>NUCLEOTIDE SEQUENCE [LARGE SCALE GENOMIC DNA]</scope>
    <source>
        <strain evidence="2 3">DSM 45582</strain>
    </source>
</reference>
<gene>
    <name evidence="2" type="ORF">BJ969_000367</name>
</gene>
<dbReference type="RefSeq" id="WP_184476696.1">
    <property type="nucleotide sequence ID" value="NZ_JACHIV010000001.1"/>
</dbReference>
<evidence type="ECO:0000313" key="3">
    <source>
        <dbReference type="Proteomes" id="UP000580474"/>
    </source>
</evidence>
<dbReference type="InterPro" id="IPR012296">
    <property type="entry name" value="Nuclease_put_TT1808"/>
</dbReference>
<evidence type="ECO:0000259" key="1">
    <source>
        <dbReference type="Pfam" id="PF05685"/>
    </source>
</evidence>
<dbReference type="SUPFAM" id="SSF52980">
    <property type="entry name" value="Restriction endonuclease-like"/>
    <property type="match status" value="1"/>
</dbReference>
<keyword evidence="2" id="KW-0378">Hydrolase</keyword>
<dbReference type="Pfam" id="PF05685">
    <property type="entry name" value="Uma2"/>
    <property type="match status" value="1"/>
</dbReference>
<dbReference type="Gene3D" id="3.90.1570.10">
    <property type="entry name" value="tt1808, chain A"/>
    <property type="match status" value="1"/>
</dbReference>
<dbReference type="PANTHER" id="PTHR35400:SF3">
    <property type="entry name" value="SLL1072 PROTEIN"/>
    <property type="match status" value="1"/>
</dbReference>
<feature type="domain" description="Putative restriction endonuclease" evidence="1">
    <location>
        <begin position="18"/>
        <end position="175"/>
    </location>
</feature>
<dbReference type="AlphaFoldDB" id="A0A840ND65"/>
<sequence length="198" mass="21308">MSSALAYASGPPFTLADWESLEHDPDGNRVELIGGHFQVTPAPSYVHQGLNDELRLVLRQALRAEGRSDLFAVSGIGVSLFEGMGFIPDISVLQAQRDGTVKVEAAEVLLAVEIVSPRTRKDDRMIKPDAYAQAGVPFYWRVEPIPGDPPTILCFELTNGVYVKSCVVESGVPATVKAAPVPVDLDVDVLYDLVFGGA</sequence>
<accession>A0A840ND65</accession>
<evidence type="ECO:0000313" key="2">
    <source>
        <dbReference type="EMBL" id="MBB5067279.1"/>
    </source>
</evidence>
<dbReference type="PANTHER" id="PTHR35400">
    <property type="entry name" value="SLR1083 PROTEIN"/>
    <property type="match status" value="1"/>
</dbReference>
<keyword evidence="2" id="KW-0255">Endonuclease</keyword>
<keyword evidence="3" id="KW-1185">Reference proteome</keyword>
<dbReference type="InterPro" id="IPR011335">
    <property type="entry name" value="Restrct_endonuc-II-like"/>
</dbReference>
<dbReference type="Proteomes" id="UP000580474">
    <property type="component" value="Unassembled WGS sequence"/>
</dbReference>
<organism evidence="2 3">
    <name type="scientific">Saccharopolyspora gloriosae</name>
    <dbReference type="NCBI Taxonomy" id="455344"/>
    <lineage>
        <taxon>Bacteria</taxon>
        <taxon>Bacillati</taxon>
        <taxon>Actinomycetota</taxon>
        <taxon>Actinomycetes</taxon>
        <taxon>Pseudonocardiales</taxon>
        <taxon>Pseudonocardiaceae</taxon>
        <taxon>Saccharopolyspora</taxon>
    </lineage>
</organism>
<dbReference type="EMBL" id="JACHIV010000001">
    <property type="protein sequence ID" value="MBB5067279.1"/>
    <property type="molecule type" value="Genomic_DNA"/>
</dbReference>